<proteinExistence type="inferred from homology"/>
<feature type="region of interest" description="Disordered" evidence="5">
    <location>
        <begin position="136"/>
        <end position="163"/>
    </location>
</feature>
<name>D2I2I5_AILME</name>
<dbReference type="InParanoid" id="D2I2I5"/>
<reference evidence="6" key="1">
    <citation type="journal article" date="2010" name="Nature">
        <title>The sequence and de novo assembly of the giant panda genome.</title>
        <authorList>
            <person name="Li R."/>
            <person name="Fan W."/>
            <person name="Tian G."/>
            <person name="Zhu H."/>
            <person name="He L."/>
            <person name="Cai J."/>
            <person name="Huang Q."/>
            <person name="Cai Q."/>
            <person name="Li B."/>
            <person name="Bai Y."/>
            <person name="Zhang Z."/>
            <person name="Zhang Y."/>
            <person name="Wang W."/>
            <person name="Li J."/>
            <person name="Wei F."/>
            <person name="Li H."/>
            <person name="Jian M."/>
            <person name="Li J."/>
            <person name="Zhang Z."/>
            <person name="Nielsen R."/>
            <person name="Li D."/>
            <person name="Gu W."/>
            <person name="Yang Z."/>
            <person name="Xuan Z."/>
            <person name="Ryder O.A."/>
            <person name="Leung F.C."/>
            <person name="Zhou Y."/>
            <person name="Cao J."/>
            <person name="Sun X."/>
            <person name="Fu Y."/>
            <person name="Fang X."/>
            <person name="Guo X."/>
            <person name="Wang B."/>
            <person name="Hou R."/>
            <person name="Shen F."/>
            <person name="Mu B."/>
            <person name="Ni P."/>
            <person name="Lin R."/>
            <person name="Qian W."/>
            <person name="Wang G."/>
            <person name="Yu C."/>
            <person name="Nie W."/>
            <person name="Wang J."/>
            <person name="Wu Z."/>
            <person name="Liang H."/>
            <person name="Min J."/>
            <person name="Wu Q."/>
            <person name="Cheng S."/>
            <person name="Ruan J."/>
            <person name="Wang M."/>
            <person name="Shi Z."/>
            <person name="Wen M."/>
            <person name="Liu B."/>
            <person name="Ren X."/>
            <person name="Zheng H."/>
            <person name="Dong D."/>
            <person name="Cook K."/>
            <person name="Shan G."/>
            <person name="Zhang H."/>
            <person name="Kosiol C."/>
            <person name="Xie X."/>
            <person name="Lu Z."/>
            <person name="Zheng H."/>
            <person name="Li Y."/>
            <person name="Steiner C.C."/>
            <person name="Lam T.T."/>
            <person name="Lin S."/>
            <person name="Zhang Q."/>
            <person name="Li G."/>
            <person name="Tian J."/>
            <person name="Gong T."/>
            <person name="Liu H."/>
            <person name="Zhang D."/>
            <person name="Fang L."/>
            <person name="Ye C."/>
            <person name="Zhang J."/>
            <person name="Hu W."/>
            <person name="Xu A."/>
            <person name="Ren Y."/>
            <person name="Zhang G."/>
            <person name="Bruford M.W."/>
            <person name="Li Q."/>
            <person name="Ma L."/>
            <person name="Guo Y."/>
            <person name="An N."/>
            <person name="Hu Y."/>
            <person name="Zheng Y."/>
            <person name="Shi Y."/>
            <person name="Li Z."/>
            <person name="Liu Q."/>
            <person name="Chen Y."/>
            <person name="Zhao J."/>
            <person name="Qu N."/>
            <person name="Zhao S."/>
            <person name="Tian F."/>
            <person name="Wang X."/>
            <person name="Wang H."/>
            <person name="Xu L."/>
            <person name="Liu X."/>
            <person name="Vinar T."/>
            <person name="Wang Y."/>
            <person name="Lam T.W."/>
            <person name="Yiu S.M."/>
            <person name="Liu S."/>
            <person name="Zhang H."/>
            <person name="Li D."/>
            <person name="Huang Y."/>
            <person name="Wang X."/>
            <person name="Yang G."/>
            <person name="Jiang Z."/>
            <person name="Wang J."/>
            <person name="Qin N."/>
            <person name="Li L."/>
            <person name="Li J."/>
            <person name="Bolund L."/>
            <person name="Kristiansen K."/>
            <person name="Wong G.K."/>
            <person name="Olson M."/>
            <person name="Zhang X."/>
            <person name="Li S."/>
            <person name="Yang H."/>
            <person name="Wang J."/>
            <person name="Wang J."/>
        </authorList>
    </citation>
    <scope>NUCLEOTIDE SEQUENCE [LARGE SCALE GENOMIC DNA]</scope>
</reference>
<evidence type="ECO:0000256" key="2">
    <source>
        <dbReference type="ARBA" id="ARBA00023054"/>
    </source>
</evidence>
<gene>
    <name evidence="6" type="ORF">PANDA_019611</name>
</gene>
<protein>
    <recommendedName>
        <fullName evidence="7">Synaptonemal complex central element protein 1 like</fullName>
    </recommendedName>
</protein>
<evidence type="ECO:0008006" key="7">
    <source>
        <dbReference type="Google" id="ProtNLM"/>
    </source>
</evidence>
<evidence type="ECO:0000256" key="5">
    <source>
        <dbReference type="SAM" id="MobiDB-lite"/>
    </source>
</evidence>
<evidence type="ECO:0000256" key="3">
    <source>
        <dbReference type="ARBA" id="ARBA00023254"/>
    </source>
</evidence>
<dbReference type="PANTHER" id="PTHR21731">
    <property type="entry name" value="SYNAPTONEMAL COMPLEX CENTRAL ELEMENT PROTEIN 1-LIKE"/>
    <property type="match status" value="1"/>
</dbReference>
<feature type="compositionally biased region" description="Acidic residues" evidence="5">
    <location>
        <begin position="14"/>
        <end position="23"/>
    </location>
</feature>
<organism evidence="6">
    <name type="scientific">Ailuropoda melanoleuca</name>
    <name type="common">Giant panda</name>
    <dbReference type="NCBI Taxonomy" id="9646"/>
    <lineage>
        <taxon>Eukaryota</taxon>
        <taxon>Metazoa</taxon>
        <taxon>Chordata</taxon>
        <taxon>Craniata</taxon>
        <taxon>Vertebrata</taxon>
        <taxon>Euteleostomi</taxon>
        <taxon>Mammalia</taxon>
        <taxon>Eutheria</taxon>
        <taxon>Laurasiatheria</taxon>
        <taxon>Carnivora</taxon>
        <taxon>Caniformia</taxon>
        <taxon>Ursidae</taxon>
        <taxon>Ailuropoda</taxon>
    </lineage>
</organism>
<comment type="similarity">
    <text evidence="1">Belongs to the SYCE family.</text>
</comment>
<evidence type="ECO:0000313" key="6">
    <source>
        <dbReference type="EMBL" id="EFB23848.1"/>
    </source>
</evidence>
<dbReference type="AlphaFoldDB" id="D2I2I5"/>
<evidence type="ECO:0000256" key="4">
    <source>
        <dbReference type="SAM" id="Coils"/>
    </source>
</evidence>
<feature type="region of interest" description="Disordered" evidence="5">
    <location>
        <begin position="256"/>
        <end position="278"/>
    </location>
</feature>
<evidence type="ECO:0000256" key="1">
    <source>
        <dbReference type="ARBA" id="ARBA00010094"/>
    </source>
</evidence>
<dbReference type="PANTHER" id="PTHR21731:SF1">
    <property type="entry name" value="SYNAPTONEMAL COMPLEX CENTRAL ELEMENT PROTEIN 1-LIKE"/>
    <property type="match status" value="1"/>
</dbReference>
<accession>D2I2I5</accession>
<feature type="compositionally biased region" description="Basic and acidic residues" evidence="5">
    <location>
        <begin position="136"/>
        <end position="149"/>
    </location>
</feature>
<sequence length="427" mass="47301">MAAELEPLKMEPPEVVEEAEEAEGQTKSLKMTEDLLAMVKKLQKEGSLEPQIEDLINRINDLQQENVDTEGEKLDQDGPQWEMGAGSKKVLPLPWHCAVPSVALICLSVKLQSGHRIWPLEAQSVTVFSSEWRESAPRGGLEQKARGTEDSPAALPKEGEWSSEVRGPAQLFPTLLPNLKEEGARARDNIPWTHTLHVEEQLENLMGQHKDLWEFHMLKQRLAWEIRALQSSKEQLLTEEKLARAKLEEVERQLSLPPEAEGGAGEIRGTGSCPNPLHPKGRGLQSRGCFIVLALQLSESSRVTQIRVPCLLVSCLGLLTPCLWTELLLLLPPPDHGPCAVPHKQCGLCDLLPPKESSGPTRAFIIWDYEHRVCVERQTRYCTGPSSQTEAAPEGRSSRTCVRACGTVTCSLRCRSGRGDAPGSPWN</sequence>
<feature type="compositionally biased region" description="Basic and acidic residues" evidence="5">
    <location>
        <begin position="1"/>
        <end position="12"/>
    </location>
</feature>
<dbReference type="EMBL" id="GL194175">
    <property type="protein sequence ID" value="EFB23848.1"/>
    <property type="molecule type" value="Genomic_DNA"/>
</dbReference>
<feature type="coiled-coil region" evidence="4">
    <location>
        <begin position="219"/>
        <end position="253"/>
    </location>
</feature>
<dbReference type="GO" id="GO:0007130">
    <property type="term" value="P:synaptonemal complex assembly"/>
    <property type="evidence" value="ECO:0007669"/>
    <property type="project" value="InterPro"/>
</dbReference>
<dbReference type="InterPro" id="IPR026676">
    <property type="entry name" value="SYCE1"/>
</dbReference>
<keyword evidence="3" id="KW-0469">Meiosis</keyword>
<keyword evidence="2 4" id="KW-0175">Coiled coil</keyword>
<dbReference type="Pfam" id="PF15233">
    <property type="entry name" value="SYCE1"/>
    <property type="match status" value="1"/>
</dbReference>
<dbReference type="GO" id="GO:0000795">
    <property type="term" value="C:synaptonemal complex"/>
    <property type="evidence" value="ECO:0007669"/>
    <property type="project" value="InterPro"/>
</dbReference>
<feature type="region of interest" description="Disordered" evidence="5">
    <location>
        <begin position="1"/>
        <end position="25"/>
    </location>
</feature>